<gene>
    <name evidence="3" type="ORF">D3870_20275</name>
</gene>
<dbReference type="InterPro" id="IPR016047">
    <property type="entry name" value="M23ase_b-sheet_dom"/>
</dbReference>
<dbReference type="Pfam" id="PF01551">
    <property type="entry name" value="Peptidase_M23"/>
    <property type="match status" value="1"/>
</dbReference>
<feature type="domain" description="M23ase beta-sheet core" evidence="2">
    <location>
        <begin position="234"/>
        <end position="334"/>
    </location>
</feature>
<dbReference type="InterPro" id="IPR011055">
    <property type="entry name" value="Dup_hybrid_motif"/>
</dbReference>
<dbReference type="InterPro" id="IPR050570">
    <property type="entry name" value="Cell_wall_metabolism_enzyme"/>
</dbReference>
<comment type="caution">
    <text evidence="3">The sequence shown here is derived from an EMBL/GenBank/DDBJ whole genome shotgun (WGS) entry which is preliminary data.</text>
</comment>
<dbReference type="SUPFAM" id="SSF51261">
    <property type="entry name" value="Duplicated hybrid motif"/>
    <property type="match status" value="1"/>
</dbReference>
<sequence>MSVNPSARRRLTLLFAAALACLPAIAGERAPERITPLLLSIQVAPIPVAGSDGQTHLVYELWIDNFSSAESVVEKIEVLAGDRVLHTLDGDALAGRLRPGGQNIAGASLAKSTLNFAAMHLSLPRGANVPRRLSHRVTGKVRAAPPGQQQIVQTGAEVAVENREAVVIGPPLRGERYIAADSCCDAVRHTRAALPVNGRIRLAQRFAVDWEQLDAQGRIYNGPQKTLTSYTIFGQPVLAVADARVVSVVDGLPEQTPGTYPENIAIEDADGNSVVLDLGGGRHALYAHMQPGSIAVKPGERVRRGQVLGRVGNSGNSVAPHLHFHVMDGPSPLDSNGLPYRIDTFWVSGNAPSTDAFDDAEAKGTPLAVIPVTPPRQVSRSLPMDQLIVRFGP</sequence>
<organism evidence="3 4">
    <name type="scientific">Noviherbaspirillum cavernae</name>
    <dbReference type="NCBI Taxonomy" id="2320862"/>
    <lineage>
        <taxon>Bacteria</taxon>
        <taxon>Pseudomonadati</taxon>
        <taxon>Pseudomonadota</taxon>
        <taxon>Betaproteobacteria</taxon>
        <taxon>Burkholderiales</taxon>
        <taxon>Oxalobacteraceae</taxon>
        <taxon>Noviherbaspirillum</taxon>
    </lineage>
</organism>
<dbReference type="PANTHER" id="PTHR21666:SF270">
    <property type="entry name" value="MUREIN HYDROLASE ACTIVATOR ENVC"/>
    <property type="match status" value="1"/>
</dbReference>
<accession>A0A418WVM7</accession>
<dbReference type="PANTHER" id="PTHR21666">
    <property type="entry name" value="PEPTIDASE-RELATED"/>
    <property type="match status" value="1"/>
</dbReference>
<name>A0A418WVM7_9BURK</name>
<protein>
    <submittedName>
        <fullName evidence="3">M23 family metallopeptidase</fullName>
    </submittedName>
</protein>
<dbReference type="CDD" id="cd12797">
    <property type="entry name" value="M23_peptidase"/>
    <property type="match status" value="1"/>
</dbReference>
<dbReference type="Proteomes" id="UP000285190">
    <property type="component" value="Unassembled WGS sequence"/>
</dbReference>
<dbReference type="Gene3D" id="2.70.70.10">
    <property type="entry name" value="Glucose Permease (Domain IIA)"/>
    <property type="match status" value="1"/>
</dbReference>
<reference evidence="3 4" key="1">
    <citation type="submission" date="2018-09" db="EMBL/GenBank/DDBJ databases">
        <authorList>
            <person name="Zhu H."/>
        </authorList>
    </citation>
    <scope>NUCLEOTIDE SEQUENCE [LARGE SCALE GENOMIC DNA]</scope>
    <source>
        <strain evidence="3 4">K2R10-39</strain>
    </source>
</reference>
<proteinExistence type="predicted"/>
<evidence type="ECO:0000259" key="2">
    <source>
        <dbReference type="Pfam" id="PF01551"/>
    </source>
</evidence>
<evidence type="ECO:0000313" key="4">
    <source>
        <dbReference type="Proteomes" id="UP000285190"/>
    </source>
</evidence>
<feature type="signal peptide" evidence="1">
    <location>
        <begin position="1"/>
        <end position="26"/>
    </location>
</feature>
<dbReference type="AlphaFoldDB" id="A0A418WVM7"/>
<dbReference type="EMBL" id="QYUN01000003">
    <property type="protein sequence ID" value="RJF96740.1"/>
    <property type="molecule type" value="Genomic_DNA"/>
</dbReference>
<keyword evidence="4" id="KW-1185">Reference proteome</keyword>
<dbReference type="GO" id="GO:0004222">
    <property type="term" value="F:metalloendopeptidase activity"/>
    <property type="evidence" value="ECO:0007669"/>
    <property type="project" value="TreeGrafter"/>
</dbReference>
<keyword evidence="1" id="KW-0732">Signal</keyword>
<evidence type="ECO:0000256" key="1">
    <source>
        <dbReference type="SAM" id="SignalP"/>
    </source>
</evidence>
<evidence type="ECO:0000313" key="3">
    <source>
        <dbReference type="EMBL" id="RJF96740.1"/>
    </source>
</evidence>
<feature type="chain" id="PRO_5019399948" evidence="1">
    <location>
        <begin position="27"/>
        <end position="393"/>
    </location>
</feature>